<dbReference type="SUPFAM" id="SSF49344">
    <property type="entry name" value="CBD9-like"/>
    <property type="match status" value="1"/>
</dbReference>
<feature type="domain" description="Carbohydrate-binding" evidence="2">
    <location>
        <begin position="879"/>
        <end position="1032"/>
    </location>
</feature>
<dbReference type="GO" id="GO:0016052">
    <property type="term" value="P:carbohydrate catabolic process"/>
    <property type="evidence" value="ECO:0007669"/>
    <property type="project" value="InterPro"/>
</dbReference>
<comment type="caution">
    <text evidence="3">The sequence shown here is derived from an EMBL/GenBank/DDBJ whole genome shotgun (WGS) entry which is preliminary data.</text>
</comment>
<dbReference type="Proteomes" id="UP000294225">
    <property type="component" value="Unassembled WGS sequence"/>
</dbReference>
<feature type="chain" id="PRO_5020531536" description="Carbohydrate-binding domain-containing protein" evidence="1">
    <location>
        <begin position="34"/>
        <end position="1051"/>
    </location>
</feature>
<evidence type="ECO:0000256" key="1">
    <source>
        <dbReference type="SAM" id="SignalP"/>
    </source>
</evidence>
<organism evidence="3 4">
    <name type="scientific">Kribbella speibonae</name>
    <dbReference type="NCBI Taxonomy" id="1572660"/>
    <lineage>
        <taxon>Bacteria</taxon>
        <taxon>Bacillati</taxon>
        <taxon>Actinomycetota</taxon>
        <taxon>Actinomycetes</taxon>
        <taxon>Propionibacteriales</taxon>
        <taxon>Kribbellaceae</taxon>
        <taxon>Kribbella</taxon>
    </lineage>
</organism>
<dbReference type="InterPro" id="IPR051923">
    <property type="entry name" value="Glycosyl_Hydrolase_39"/>
</dbReference>
<dbReference type="RefSeq" id="WP_131497959.1">
    <property type="nucleotide sequence ID" value="NZ_SJKC01000003.1"/>
</dbReference>
<keyword evidence="1" id="KW-0732">Signal</keyword>
<proteinExistence type="predicted"/>
<dbReference type="Gene3D" id="3.20.20.80">
    <property type="entry name" value="Glycosidases"/>
    <property type="match status" value="1"/>
</dbReference>
<dbReference type="PANTHER" id="PTHR12631:SF10">
    <property type="entry name" value="BETA-XYLOSIDASE-LIKE PROTEIN-RELATED"/>
    <property type="match status" value="1"/>
</dbReference>
<dbReference type="InterPro" id="IPR010502">
    <property type="entry name" value="Carb-bd_dom_fam9"/>
</dbReference>
<dbReference type="SUPFAM" id="SSF51445">
    <property type="entry name" value="(Trans)glycosidases"/>
    <property type="match status" value="1"/>
</dbReference>
<dbReference type="Gene3D" id="2.60.40.1190">
    <property type="match status" value="1"/>
</dbReference>
<evidence type="ECO:0000259" key="2">
    <source>
        <dbReference type="Pfam" id="PF06452"/>
    </source>
</evidence>
<dbReference type="GO" id="GO:0030246">
    <property type="term" value="F:carbohydrate binding"/>
    <property type="evidence" value="ECO:0007669"/>
    <property type="project" value="InterPro"/>
</dbReference>
<protein>
    <recommendedName>
        <fullName evidence="2">Carbohydrate-binding domain-containing protein</fullName>
    </recommendedName>
</protein>
<gene>
    <name evidence="3" type="ORF">E0H92_25590</name>
</gene>
<dbReference type="Pfam" id="PF06452">
    <property type="entry name" value="CBM9_1"/>
    <property type="match status" value="1"/>
</dbReference>
<accession>A0A4V2M4I7</accession>
<sequence length="1051" mass="109094">MLGPVRKVLAVLAGGALAAAALVAVQSGGPAEAATNPGIVFTNPVAADGIAAWPGDPDKTPEHAASSRLGVPCWQTSQELKNQYIYLNIDATRIPAGATDAVLTVNYFDTPGQQLTAQYDSVSAAFTPLPWFVFPGTGTWASTQFRMSDINFQNRANGADIRLLANAPGGVISSVCISSVSISFADTTGITVTNQSLVFTQGAGSVTLTSTVPSVAWSVTDDQYLPVASGNTTNGAISTAALGPGFYNLRLTAGATVVGTTLAVIPPLPAGIQSPTGKWGVNTHMNHYYNLSGALIRTLALAGFSHIRDSLEWGHIESGTPGNYSVEPQYDAMIADAKANGIRPLLVTGYRNALYDGGKTPSTPTGLAAYGRYQSWWLKHFAGTTNDIETYNEYYMPGFNDSACGVTGACFVQLMKAAYEQTHADNPSANVIADIGPNKGDTSFRDQVLSNGGLAYLDSINAHIYTFAGPEGDLDTQIQSLRTAANANGGSGKPIWISEEGYPTAPSFGGSMIDQARKSIRNDTIMIANNVSQFYWYDALNDGTNLDDKESTFGLLQAPAGPIAGMAPKPGLVAKATTIRALTGLAYSGRDTLPSPLYSYRFGSGTSTTRVLWSTGTGTSSVKLATTSPLEVTDMYGHKTTLTPTAGAVNLTVDQDPVFVKGPATSVTQQTVPQQTIAAADPSNSQEPTAVTVTLKGTVGNLGLREVTGAGQTKRVLVTPGKTSTVTIPVPPSDTLGLRHVVATIARDGKPTARLVAWTSVEPATKIRVLPQLTSDLQTSLGVELTNTRATTAATIQDLTWTIAGQHGTAGTGQSIEPGQKATISVPVTGLAPWKAYAYTIDLTTSDGNKISAKGTTAFDPIVPAATTPTSSINLATDASWLTFTRPWGGAADLSGTANFQYDGTGLIVNAAVTDDVFAQTEIAPNLWRGDSLQFAVSNGLPGENATATEIGAALLPTGPAVYTFGTSDGSPTGTTPGATAAITRADGVTSYQVKIPWAALGFQSQPTGPVAISLALNENDGAGRAGALQWASGIVTGKTTTLFLPGTFLS</sequence>
<dbReference type="InterPro" id="IPR017853">
    <property type="entry name" value="GH"/>
</dbReference>
<dbReference type="CDD" id="cd09621">
    <property type="entry name" value="CBM9_like_5"/>
    <property type="match status" value="1"/>
</dbReference>
<name>A0A4V2M4I7_9ACTN</name>
<dbReference type="PANTHER" id="PTHR12631">
    <property type="entry name" value="ALPHA-L-IDURONIDASE"/>
    <property type="match status" value="1"/>
</dbReference>
<feature type="signal peptide" evidence="1">
    <location>
        <begin position="1"/>
        <end position="33"/>
    </location>
</feature>
<reference evidence="3 4" key="1">
    <citation type="submission" date="2019-02" db="EMBL/GenBank/DDBJ databases">
        <title>Kribbella capetownensis sp. nov. and Kribbella speibonae sp. nov., isolated from soil.</title>
        <authorList>
            <person name="Curtis S.M."/>
            <person name="Norton I."/>
            <person name="Everest G.J."/>
            <person name="Meyers P.R."/>
        </authorList>
    </citation>
    <scope>NUCLEOTIDE SEQUENCE [LARGE SCALE GENOMIC DNA]</scope>
    <source>
        <strain evidence="3 4">YM55</strain>
    </source>
</reference>
<evidence type="ECO:0000313" key="3">
    <source>
        <dbReference type="EMBL" id="TCC36062.1"/>
    </source>
</evidence>
<evidence type="ECO:0000313" key="4">
    <source>
        <dbReference type="Proteomes" id="UP000294225"/>
    </source>
</evidence>
<dbReference type="GO" id="GO:0004553">
    <property type="term" value="F:hydrolase activity, hydrolyzing O-glycosyl compounds"/>
    <property type="evidence" value="ECO:0007669"/>
    <property type="project" value="InterPro"/>
</dbReference>
<dbReference type="EMBL" id="SJKC01000003">
    <property type="protein sequence ID" value="TCC36062.1"/>
    <property type="molecule type" value="Genomic_DNA"/>
</dbReference>
<dbReference type="AlphaFoldDB" id="A0A4V2M4I7"/>